<dbReference type="InterPro" id="IPR011707">
    <property type="entry name" value="Cu-oxidase-like_N"/>
</dbReference>
<dbReference type="CDD" id="cd13884">
    <property type="entry name" value="CuRO_2_tcLCC_insect_like"/>
    <property type="match status" value="1"/>
</dbReference>
<feature type="domain" description="Plastocyanin-like" evidence="8">
    <location>
        <begin position="526"/>
        <end position="656"/>
    </location>
</feature>
<dbReference type="GO" id="GO:0006826">
    <property type="term" value="P:iron ion transport"/>
    <property type="evidence" value="ECO:0007669"/>
    <property type="project" value="TreeGrafter"/>
</dbReference>
<evidence type="ECO:0000256" key="2">
    <source>
        <dbReference type="ARBA" id="ARBA00022723"/>
    </source>
</evidence>
<feature type="domain" description="Plastocyanin-like" evidence="7">
    <location>
        <begin position="266"/>
        <end position="417"/>
    </location>
</feature>
<dbReference type="Gene3D" id="2.60.40.420">
    <property type="entry name" value="Cupredoxins - blue copper proteins"/>
    <property type="match status" value="3"/>
</dbReference>
<name>S5Q958_STIJA</name>
<dbReference type="GO" id="GO:0005886">
    <property type="term" value="C:plasma membrane"/>
    <property type="evidence" value="ECO:0007669"/>
    <property type="project" value="TreeGrafter"/>
</dbReference>
<dbReference type="SUPFAM" id="SSF49503">
    <property type="entry name" value="Cupredoxins"/>
    <property type="match status" value="3"/>
</dbReference>
<keyword evidence="6" id="KW-1133">Transmembrane helix</keyword>
<dbReference type="InterPro" id="IPR033138">
    <property type="entry name" value="Cu_oxidase_CS"/>
</dbReference>
<evidence type="ECO:0000256" key="3">
    <source>
        <dbReference type="ARBA" id="ARBA00023002"/>
    </source>
</evidence>
<evidence type="ECO:0000256" key="6">
    <source>
        <dbReference type="SAM" id="Phobius"/>
    </source>
</evidence>
<dbReference type="GO" id="GO:0005507">
    <property type="term" value="F:copper ion binding"/>
    <property type="evidence" value="ECO:0007669"/>
    <property type="project" value="InterPro"/>
</dbReference>
<dbReference type="InterPro" id="IPR011706">
    <property type="entry name" value="Cu-oxidase_C"/>
</dbReference>
<evidence type="ECO:0000256" key="1">
    <source>
        <dbReference type="ARBA" id="ARBA00010609"/>
    </source>
</evidence>
<keyword evidence="4" id="KW-0186">Copper</keyword>
<feature type="transmembrane region" description="Helical" evidence="6">
    <location>
        <begin position="31"/>
        <end position="53"/>
    </location>
</feature>
<feature type="domain" description="Plastocyanin-like" evidence="9">
    <location>
        <begin position="140"/>
        <end position="249"/>
    </location>
</feature>
<dbReference type="CDD" id="cd13905">
    <property type="entry name" value="CuRO_3_tcLLC2_insect_like"/>
    <property type="match status" value="1"/>
</dbReference>
<dbReference type="InterPro" id="IPR002355">
    <property type="entry name" value="Cu_oxidase_Cu_BS"/>
</dbReference>
<dbReference type="InterPro" id="IPR008972">
    <property type="entry name" value="Cupredoxin"/>
</dbReference>
<comment type="similarity">
    <text evidence="1">Belongs to the multicopper oxidase family.</text>
</comment>
<protein>
    <submittedName>
        <fullName evidence="10">Laccase-type phenoloxidase</fullName>
    </submittedName>
</protein>
<organism evidence="10">
    <name type="scientific">Stichopus japonicus</name>
    <name type="common">Sea cucumber</name>
    <dbReference type="NCBI Taxonomy" id="307972"/>
    <lineage>
        <taxon>Eukaryota</taxon>
        <taxon>Metazoa</taxon>
        <taxon>Echinodermata</taxon>
        <taxon>Eleutherozoa</taxon>
        <taxon>Echinozoa</taxon>
        <taxon>Holothuroidea</taxon>
        <taxon>Aspidochirotacea</taxon>
        <taxon>Aspidochirotida</taxon>
        <taxon>Stichopodidae</taxon>
        <taxon>Apostichopus</taxon>
    </lineage>
</organism>
<proteinExistence type="evidence at transcript level"/>
<dbReference type="PROSITE" id="PS00080">
    <property type="entry name" value="MULTICOPPER_OXIDASE2"/>
    <property type="match status" value="1"/>
</dbReference>
<dbReference type="CDD" id="cd13858">
    <property type="entry name" value="CuRO_1_tcLCC2_insect_like"/>
    <property type="match status" value="1"/>
</dbReference>
<dbReference type="Pfam" id="PF07732">
    <property type="entry name" value="Cu-oxidase_3"/>
    <property type="match status" value="1"/>
</dbReference>
<dbReference type="Pfam" id="PF00394">
    <property type="entry name" value="Cu-oxidase"/>
    <property type="match status" value="1"/>
</dbReference>
<evidence type="ECO:0000313" key="10">
    <source>
        <dbReference type="EMBL" id="AGR83982.1"/>
    </source>
</evidence>
<keyword evidence="6" id="KW-0472">Membrane</keyword>
<dbReference type="Pfam" id="PF07731">
    <property type="entry name" value="Cu-oxidase_2"/>
    <property type="match status" value="1"/>
</dbReference>
<keyword evidence="3" id="KW-0560">Oxidoreductase</keyword>
<evidence type="ECO:0000259" key="7">
    <source>
        <dbReference type="Pfam" id="PF00394"/>
    </source>
</evidence>
<dbReference type="InterPro" id="IPR001117">
    <property type="entry name" value="Cu-oxidase_2nd"/>
</dbReference>
<dbReference type="GO" id="GO:0016491">
    <property type="term" value="F:oxidoreductase activity"/>
    <property type="evidence" value="ECO:0007669"/>
    <property type="project" value="UniProtKB-KW"/>
</dbReference>
<dbReference type="PROSITE" id="PS00079">
    <property type="entry name" value="MULTICOPPER_OXIDASE1"/>
    <property type="match status" value="2"/>
</dbReference>
<keyword evidence="6" id="KW-0812">Transmembrane</keyword>
<keyword evidence="2" id="KW-0479">Metal-binding</keyword>
<evidence type="ECO:0000256" key="4">
    <source>
        <dbReference type="ARBA" id="ARBA00023008"/>
    </source>
</evidence>
<sequence length="679" mass="75197">MSDPAVTSGMQPLSIVPTHENGSSSGTKVKIGIVLIVSLILVFVTGLLIGLVISPLSKQEQVDIVPEIGPTLDIPTSEDKPSTVYNECDRTCRAGDIRICIFDWEVSYYYTMLTSSTGSGDTACENCPVNPNDCSNKGCVTLNGLKRPVVTVNQQVPGPKIIVCKGDTFVVNVTNMLNDMTGITFHWHGLNQFHTPAMDGPSMITQCPIPFATTFTYKMIANEPGTYFWHSHIGSNRADGLAGPIVIREVNDPHGNTYDVDDSNHTAFIQDWMNITQNTNYVEYLYGVGQNDPDFLLINGKGKGPAFQNATGNGSFFVPREVFHVESSMRYRMRVISNAFTGCQMQLSIDNHILLAINMDSYPIDPVPFDALISNAGERFDFILHANQSIGNYWLRLKGVGNNCEEHQELAIIRYMGAPEEDPTAPEISLTTPSRLLNAPERSTVAAPTIIRMINLTSRIRFDANQDVNRYYLSLGLQNPRVIDPRLRERKSIPQINHITFTFPPVPLPTQHDEVDQSLFCDARVASTWTNCTDIQCRCTQIISVALNQTVELFFFNGRPNGGCHPMHLHGFSYRIVGSGLLNGTYTPADIQALDMNGTFPRLQSNCPPNKDTVCVSHGSYMIIQFIADNPGWWFLHCHLDFHALIGMAMVVRVGTDEDLSGLIPPNFPRCNNFAPPGL</sequence>
<feature type="region of interest" description="Disordered" evidence="5">
    <location>
        <begin position="1"/>
        <end position="25"/>
    </location>
</feature>
<dbReference type="AlphaFoldDB" id="S5Q958"/>
<reference evidence="10" key="1">
    <citation type="journal article" date="2013" name="Fish Shellfish Immunol.">
        <title>Phenoloxidase from the sea cucumber Apostichopus japonicus: cDNA cloning, expression and substrate specificity analysis.</title>
        <authorList>
            <person name="Jiang J."/>
            <person name="Zhou Z."/>
            <person name="Dong Y."/>
            <person name="Sun H."/>
            <person name="Chen Z."/>
            <person name="Yang A."/>
            <person name="Gao S."/>
            <person name="Wang B."/>
            <person name="Jiang B."/>
            <person name="Guan X."/>
        </authorList>
    </citation>
    <scope>NUCLEOTIDE SEQUENCE</scope>
</reference>
<dbReference type="InterPro" id="IPR045087">
    <property type="entry name" value="Cu-oxidase_fam"/>
</dbReference>
<dbReference type="PANTHER" id="PTHR11709:SF394">
    <property type="entry name" value="FI03373P-RELATED"/>
    <property type="match status" value="1"/>
</dbReference>
<dbReference type="EMBL" id="KF040052">
    <property type="protein sequence ID" value="AGR83982.1"/>
    <property type="molecule type" value="mRNA"/>
</dbReference>
<dbReference type="PANTHER" id="PTHR11709">
    <property type="entry name" value="MULTI-COPPER OXIDASE"/>
    <property type="match status" value="1"/>
</dbReference>
<evidence type="ECO:0000259" key="9">
    <source>
        <dbReference type="Pfam" id="PF07732"/>
    </source>
</evidence>
<evidence type="ECO:0000256" key="5">
    <source>
        <dbReference type="SAM" id="MobiDB-lite"/>
    </source>
</evidence>
<dbReference type="SMR" id="S5Q958"/>
<evidence type="ECO:0000259" key="8">
    <source>
        <dbReference type="Pfam" id="PF07731"/>
    </source>
</evidence>
<reference evidence="10" key="2">
    <citation type="submission" date="2013-05" db="EMBL/GenBank/DDBJ databases">
        <authorList>
            <person name="Zhou Z.C."/>
            <person name="Jiang J.W."/>
        </authorList>
    </citation>
    <scope>NUCLEOTIDE SEQUENCE</scope>
</reference>
<dbReference type="FunFam" id="2.60.40.420:FF:000045">
    <property type="entry name" value="Laccase 2"/>
    <property type="match status" value="1"/>
</dbReference>
<accession>S5Q958</accession>